<dbReference type="Gene3D" id="1.10.10.10">
    <property type="entry name" value="Winged helix-like DNA-binding domain superfamily/Winged helix DNA-binding domain"/>
    <property type="match status" value="1"/>
</dbReference>
<gene>
    <name evidence="6" type="ORF">FTW19_13050</name>
</gene>
<evidence type="ECO:0000256" key="1">
    <source>
        <dbReference type="ARBA" id="ARBA00009437"/>
    </source>
</evidence>
<evidence type="ECO:0000313" key="7">
    <source>
        <dbReference type="Proteomes" id="UP000321820"/>
    </source>
</evidence>
<evidence type="ECO:0000256" key="2">
    <source>
        <dbReference type="ARBA" id="ARBA00023015"/>
    </source>
</evidence>
<dbReference type="Pfam" id="PF03466">
    <property type="entry name" value="LysR_substrate"/>
    <property type="match status" value="1"/>
</dbReference>
<keyword evidence="7" id="KW-1185">Reference proteome</keyword>
<dbReference type="InterPro" id="IPR000847">
    <property type="entry name" value="LysR_HTH_N"/>
</dbReference>
<dbReference type="OrthoDB" id="9803735at2"/>
<accession>A0A5B9EAQ2</accession>
<keyword evidence="2" id="KW-0805">Transcription regulation</keyword>
<evidence type="ECO:0000256" key="3">
    <source>
        <dbReference type="ARBA" id="ARBA00023125"/>
    </source>
</evidence>
<keyword evidence="3" id="KW-0238">DNA-binding</keyword>
<dbReference type="Gene3D" id="3.40.190.290">
    <property type="match status" value="1"/>
</dbReference>
<dbReference type="SUPFAM" id="SSF46785">
    <property type="entry name" value="Winged helix' DNA-binding domain"/>
    <property type="match status" value="1"/>
</dbReference>
<dbReference type="GO" id="GO:0003700">
    <property type="term" value="F:DNA-binding transcription factor activity"/>
    <property type="evidence" value="ECO:0007669"/>
    <property type="project" value="InterPro"/>
</dbReference>
<dbReference type="PRINTS" id="PR00039">
    <property type="entry name" value="HTHLYSR"/>
</dbReference>
<dbReference type="PROSITE" id="PS50931">
    <property type="entry name" value="HTH_LYSR"/>
    <property type="match status" value="1"/>
</dbReference>
<dbReference type="InterPro" id="IPR036390">
    <property type="entry name" value="WH_DNA-bd_sf"/>
</dbReference>
<dbReference type="EMBL" id="CP042806">
    <property type="protein sequence ID" value="QEE28849.1"/>
    <property type="molecule type" value="Genomic_DNA"/>
</dbReference>
<dbReference type="InterPro" id="IPR036388">
    <property type="entry name" value="WH-like_DNA-bd_sf"/>
</dbReference>
<dbReference type="Pfam" id="PF00126">
    <property type="entry name" value="HTH_1"/>
    <property type="match status" value="1"/>
</dbReference>
<dbReference type="CDD" id="cd05466">
    <property type="entry name" value="PBP2_LTTR_substrate"/>
    <property type="match status" value="1"/>
</dbReference>
<feature type="domain" description="HTH lysR-type" evidence="5">
    <location>
        <begin position="23"/>
        <end position="80"/>
    </location>
</feature>
<reference evidence="6 7" key="1">
    <citation type="submission" date="2019-08" db="EMBL/GenBank/DDBJ databases">
        <title>Complete genome sequence of Terriglobus albidus strain ORNL.</title>
        <authorList>
            <person name="Podar M."/>
        </authorList>
    </citation>
    <scope>NUCLEOTIDE SEQUENCE [LARGE SCALE GENOMIC DNA]</scope>
    <source>
        <strain evidence="6 7">ORNL</strain>
    </source>
</reference>
<organism evidence="6 7">
    <name type="scientific">Terriglobus albidus</name>
    <dbReference type="NCBI Taxonomy" id="1592106"/>
    <lineage>
        <taxon>Bacteria</taxon>
        <taxon>Pseudomonadati</taxon>
        <taxon>Acidobacteriota</taxon>
        <taxon>Terriglobia</taxon>
        <taxon>Terriglobales</taxon>
        <taxon>Acidobacteriaceae</taxon>
        <taxon>Terriglobus</taxon>
    </lineage>
</organism>
<dbReference type="SUPFAM" id="SSF53850">
    <property type="entry name" value="Periplasmic binding protein-like II"/>
    <property type="match status" value="1"/>
</dbReference>
<dbReference type="Proteomes" id="UP000321820">
    <property type="component" value="Chromosome"/>
</dbReference>
<dbReference type="FunFam" id="1.10.10.10:FF:000001">
    <property type="entry name" value="LysR family transcriptional regulator"/>
    <property type="match status" value="1"/>
</dbReference>
<evidence type="ECO:0000313" key="6">
    <source>
        <dbReference type="EMBL" id="QEE28849.1"/>
    </source>
</evidence>
<dbReference type="PANTHER" id="PTHR30126">
    <property type="entry name" value="HTH-TYPE TRANSCRIPTIONAL REGULATOR"/>
    <property type="match status" value="1"/>
</dbReference>
<dbReference type="AlphaFoldDB" id="A0A5B9EAQ2"/>
<protein>
    <submittedName>
        <fullName evidence="6">LysR family transcriptional regulator</fullName>
    </submittedName>
</protein>
<dbReference type="GO" id="GO:0000976">
    <property type="term" value="F:transcription cis-regulatory region binding"/>
    <property type="evidence" value="ECO:0007669"/>
    <property type="project" value="TreeGrafter"/>
</dbReference>
<proteinExistence type="inferred from homology"/>
<sequence>MNRVQRIDMMTCIGIPDGSEAVLDLKQVRTFAEVAREKSFTRAASQLHYAQSSVTAQVHALESELGLPLFNRLGRQVELTAAGTQFLAYATRLLVLAEEARTSVQKSGQVVGPLVITASESLLTYRLPDLLRSFQCTYPGVQLTLHTSTQCASVSPLEPGIDIAITIDEPIEVPQLLVKRVRREPMLALVAKEHALAGQKKVTAAEIAEQQILLTERSCSYRALFERTLAQCGGRVSKCLEFASVEALKQCALARMGVAVLPEVVVADELEKGNLVALPWPEKRLAVYTQVVRHRDKWFSPVMQAFWSMALEMLAER</sequence>
<comment type="similarity">
    <text evidence="1">Belongs to the LysR transcriptional regulatory family.</text>
</comment>
<name>A0A5B9EAQ2_9BACT</name>
<keyword evidence="4" id="KW-0804">Transcription</keyword>
<evidence type="ECO:0000259" key="5">
    <source>
        <dbReference type="PROSITE" id="PS50931"/>
    </source>
</evidence>
<dbReference type="InterPro" id="IPR005119">
    <property type="entry name" value="LysR_subst-bd"/>
</dbReference>
<dbReference type="PANTHER" id="PTHR30126:SF100">
    <property type="entry name" value="LYSR-FAMILY TRANSCRIPTIONAL REGULATOR"/>
    <property type="match status" value="1"/>
</dbReference>
<dbReference type="KEGG" id="talb:FTW19_13050"/>
<evidence type="ECO:0000256" key="4">
    <source>
        <dbReference type="ARBA" id="ARBA00023163"/>
    </source>
</evidence>